<dbReference type="AlphaFoldDB" id="A0AB37EA27"/>
<feature type="chain" id="PRO_5044223304" description="Lipoprotein" evidence="1">
    <location>
        <begin position="20"/>
        <end position="150"/>
    </location>
</feature>
<dbReference type="PROSITE" id="PS51257">
    <property type="entry name" value="PROKAR_LIPOPROTEIN"/>
    <property type="match status" value="1"/>
</dbReference>
<reference evidence="2 3" key="1">
    <citation type="submission" date="2020-01" db="EMBL/GenBank/DDBJ databases">
        <authorList>
            <person name="Wang S."/>
        </authorList>
    </citation>
    <scope>NUCLEOTIDE SEQUENCE [LARGE SCALE GENOMIC DNA]</scope>
    <source>
        <strain evidence="2 3">D151-2-6</strain>
    </source>
</reference>
<name>A0AB37EA27_9CAUL</name>
<protein>
    <recommendedName>
        <fullName evidence="4">Lipoprotein</fullName>
    </recommendedName>
</protein>
<evidence type="ECO:0000313" key="3">
    <source>
        <dbReference type="Proteomes" id="UP000501325"/>
    </source>
</evidence>
<proteinExistence type="predicted"/>
<evidence type="ECO:0008006" key="4">
    <source>
        <dbReference type="Google" id="ProtNLM"/>
    </source>
</evidence>
<accession>A0AB37EA27</accession>
<dbReference type="RefSeq" id="WP_156796447.1">
    <property type="nucleotide sequence ID" value="NZ_CP048751.1"/>
</dbReference>
<dbReference type="Proteomes" id="UP000501325">
    <property type="component" value="Chromosome"/>
</dbReference>
<gene>
    <name evidence="2" type="ORF">GYM46_14140</name>
</gene>
<evidence type="ECO:0000313" key="2">
    <source>
        <dbReference type="EMBL" id="QIH73991.1"/>
    </source>
</evidence>
<keyword evidence="1" id="KW-0732">Signal</keyword>
<organism evidence="2 3">
    <name type="scientific">Brevundimonas mediterranea</name>
    <dbReference type="NCBI Taxonomy" id="74329"/>
    <lineage>
        <taxon>Bacteria</taxon>
        <taxon>Pseudomonadati</taxon>
        <taxon>Pseudomonadota</taxon>
        <taxon>Alphaproteobacteria</taxon>
        <taxon>Caulobacterales</taxon>
        <taxon>Caulobacteraceae</taxon>
        <taxon>Brevundimonas</taxon>
    </lineage>
</organism>
<feature type="signal peptide" evidence="1">
    <location>
        <begin position="1"/>
        <end position="19"/>
    </location>
</feature>
<sequence>MKHPTISLISLLAFGSGLAGCMPEEALKPPAQVQLACAFAQGQPTMVLVLDTGLETAQWLNLPEPRQGTVRAAAHQYQLEFPAVGRTPAVRARIDRYEATIMRTVGVGKTAVSQSGRCAKQKTGRRLSVHRQADDLAVAVEQDGGPALGD</sequence>
<dbReference type="KEGG" id="bmed:GYM46_14140"/>
<evidence type="ECO:0000256" key="1">
    <source>
        <dbReference type="SAM" id="SignalP"/>
    </source>
</evidence>
<dbReference type="EMBL" id="CP048751">
    <property type="protein sequence ID" value="QIH73991.1"/>
    <property type="molecule type" value="Genomic_DNA"/>
</dbReference>